<name>A0A5M8PUL1_9LECA</name>
<dbReference type="Gene3D" id="3.40.50.920">
    <property type="match status" value="1"/>
</dbReference>
<evidence type="ECO:0000256" key="1">
    <source>
        <dbReference type="ARBA" id="ARBA00001964"/>
    </source>
</evidence>
<dbReference type="InterPro" id="IPR018970">
    <property type="entry name" value="Xul5P/Fru6P_PKetolase_N"/>
</dbReference>
<comment type="caution">
    <text evidence="7">The sequence shown here is derived from an EMBL/GenBank/DDBJ whole genome shotgun (WGS) entry which is preliminary data.</text>
</comment>
<dbReference type="Pfam" id="PF09363">
    <property type="entry name" value="XFP_C"/>
    <property type="match status" value="1"/>
</dbReference>
<comment type="similarity">
    <text evidence="2">Belongs to the XFP family.</text>
</comment>
<dbReference type="PANTHER" id="PTHR31273">
    <property type="entry name" value="PHOSPHOKETOLASE-RELATED"/>
    <property type="match status" value="1"/>
</dbReference>
<dbReference type="EMBL" id="VXIT01000005">
    <property type="protein sequence ID" value="KAA6412675.1"/>
    <property type="molecule type" value="Genomic_DNA"/>
</dbReference>
<dbReference type="Gene3D" id="3.40.50.970">
    <property type="match status" value="2"/>
</dbReference>
<evidence type="ECO:0008006" key="9">
    <source>
        <dbReference type="Google" id="ProtNLM"/>
    </source>
</evidence>
<dbReference type="PANTHER" id="PTHR31273:SF1">
    <property type="entry name" value="PHOSPHOKETOLASE-RELATED"/>
    <property type="match status" value="1"/>
</dbReference>
<evidence type="ECO:0000313" key="8">
    <source>
        <dbReference type="Proteomes" id="UP000324767"/>
    </source>
</evidence>
<dbReference type="InterPro" id="IPR009014">
    <property type="entry name" value="Transketo_C/PFOR_II"/>
</dbReference>
<dbReference type="SUPFAM" id="SSF52518">
    <property type="entry name" value="Thiamin diphosphate-binding fold (THDP-binding)"/>
    <property type="match status" value="1"/>
</dbReference>
<dbReference type="SUPFAM" id="SSF52922">
    <property type="entry name" value="TK C-terminal domain-like"/>
    <property type="match status" value="1"/>
</dbReference>
<organism evidence="7 8">
    <name type="scientific">Lasallia pustulata</name>
    <dbReference type="NCBI Taxonomy" id="136370"/>
    <lineage>
        <taxon>Eukaryota</taxon>
        <taxon>Fungi</taxon>
        <taxon>Dikarya</taxon>
        <taxon>Ascomycota</taxon>
        <taxon>Pezizomycotina</taxon>
        <taxon>Lecanoromycetes</taxon>
        <taxon>OSLEUM clade</taxon>
        <taxon>Umbilicariomycetidae</taxon>
        <taxon>Umbilicariales</taxon>
        <taxon>Umbilicariaceae</taxon>
        <taxon>Lasallia</taxon>
    </lineage>
</organism>
<keyword evidence="3" id="KW-0786">Thiamine pyrophosphate</keyword>
<evidence type="ECO:0000313" key="7">
    <source>
        <dbReference type="EMBL" id="KAA6412675.1"/>
    </source>
</evidence>
<sequence>MRTPKGWGAPKEVEGEIMEGSFRAHQVPLMKAKSYQTKLKQLQDWLQSYKPSDLLSKDRSIHEAIERIIPRDDSKKLGQQVHTYGAHQVLKIPDWQNMRIFSPDELVSNKLDAVFRHTGRDFQWDEFSNARGGGTGCSRLTKGFLGIVHTMMVQYSKFSKKARETTWRKDLSSINSLETSTWTRQEHNGFSHQNPSFIGAVLNLKPTAARVDVPPDANTFLLTLAHCLRSKNYVNLMVSSKQPQPVFLSADEADSHCRASASLWKFASTDDGLDPDVVLVGIGAEITFEVIEAAAMLRKRTPDLRVRVVNVTDLMVPGLEGSHPHSVTHDDFDASFTADRPIHFNYHGYPNELKGIHDDSIRYNAADPRQSISCHGGRYQGGARRNEKIKLDMHELLSGIRHEISKIQEYIMTNSKDPEGTYDTPAFDGKASVHRDVGYAD</sequence>
<accession>A0A5M8PUL1</accession>
<dbReference type="Pfam" id="PF09364">
    <property type="entry name" value="XFP_N"/>
    <property type="match status" value="1"/>
</dbReference>
<evidence type="ECO:0000256" key="3">
    <source>
        <dbReference type="ARBA" id="ARBA00023052"/>
    </source>
</evidence>
<comment type="cofactor">
    <cofactor evidence="1">
        <name>thiamine diphosphate</name>
        <dbReference type="ChEBI" id="CHEBI:58937"/>
    </cofactor>
</comment>
<keyword evidence="4" id="KW-0456">Lyase</keyword>
<dbReference type="InterPro" id="IPR018969">
    <property type="entry name" value="Xul5P/Fru6P_PKetolase_C"/>
</dbReference>
<dbReference type="InterPro" id="IPR005593">
    <property type="entry name" value="Xul5P/Fru6P_PKetolase"/>
</dbReference>
<gene>
    <name evidence="7" type="ORF">FRX48_03667</name>
</gene>
<dbReference type="OrthoDB" id="2532903at2759"/>
<dbReference type="GO" id="GO:0016832">
    <property type="term" value="F:aldehyde-lyase activity"/>
    <property type="evidence" value="ECO:0007669"/>
    <property type="project" value="InterPro"/>
</dbReference>
<dbReference type="GO" id="GO:0005975">
    <property type="term" value="P:carbohydrate metabolic process"/>
    <property type="evidence" value="ECO:0007669"/>
    <property type="project" value="InterPro"/>
</dbReference>
<feature type="domain" description="Xylulose 5-phosphate/Fructose 6-phosphate phosphoketolase C-terminal" evidence="5">
    <location>
        <begin position="241"/>
        <end position="356"/>
    </location>
</feature>
<proteinExistence type="inferred from homology"/>
<evidence type="ECO:0000256" key="2">
    <source>
        <dbReference type="ARBA" id="ARBA00005623"/>
    </source>
</evidence>
<dbReference type="AlphaFoldDB" id="A0A5M8PUL1"/>
<dbReference type="InterPro" id="IPR029061">
    <property type="entry name" value="THDP-binding"/>
</dbReference>
<evidence type="ECO:0000259" key="5">
    <source>
        <dbReference type="Pfam" id="PF09363"/>
    </source>
</evidence>
<feature type="domain" description="Xylulose 5-phosphate/Fructose 6-phosphate phosphoketolase N-terminal" evidence="6">
    <location>
        <begin position="1"/>
        <end position="86"/>
    </location>
</feature>
<dbReference type="Proteomes" id="UP000324767">
    <property type="component" value="Unassembled WGS sequence"/>
</dbReference>
<protein>
    <recommendedName>
        <fullName evidence="9">Phosphoketolase</fullName>
    </recommendedName>
</protein>
<evidence type="ECO:0000259" key="6">
    <source>
        <dbReference type="Pfam" id="PF09364"/>
    </source>
</evidence>
<reference evidence="7 8" key="1">
    <citation type="submission" date="2019-09" db="EMBL/GenBank/DDBJ databases">
        <title>The hologenome of the rock-dwelling lichen Lasallia pustulata.</title>
        <authorList>
            <person name="Greshake Tzovaras B."/>
            <person name="Segers F."/>
            <person name="Bicker A."/>
            <person name="Dal Grande F."/>
            <person name="Otte J."/>
            <person name="Hankeln T."/>
            <person name="Schmitt I."/>
            <person name="Ebersberger I."/>
        </authorList>
    </citation>
    <scope>NUCLEOTIDE SEQUENCE [LARGE SCALE GENOMIC DNA]</scope>
    <source>
        <strain evidence="7">A1-1</strain>
    </source>
</reference>
<evidence type="ECO:0000256" key="4">
    <source>
        <dbReference type="ARBA" id="ARBA00023239"/>
    </source>
</evidence>
<dbReference type="Pfam" id="PF03894">
    <property type="entry name" value="XFP"/>
    <property type="match status" value="2"/>
</dbReference>